<dbReference type="EMBL" id="VZPQ01000013">
    <property type="protein sequence ID" value="KAB0564916.1"/>
    <property type="molecule type" value="Genomic_DNA"/>
</dbReference>
<keyword evidence="3" id="KW-1185">Reference proteome</keyword>
<evidence type="ECO:0000313" key="2">
    <source>
        <dbReference type="EMBL" id="PTC30555.1"/>
    </source>
</evidence>
<gene>
    <name evidence="2" type="ORF">C9383_05265</name>
    <name evidence="1" type="ORF">F7R03_20155</name>
</gene>
<reference evidence="2 3" key="1">
    <citation type="submission" date="2018-03" db="EMBL/GenBank/DDBJ databases">
        <title>Draft genome sequence of the type strain of Pseudomonas palleroniana LMG 23076, isolated from rice in Cameroon.</title>
        <authorList>
            <person name="Tambong J.T."/>
        </authorList>
    </citation>
    <scope>NUCLEOTIDE SEQUENCE [LARGE SCALE GENOMIC DNA]</scope>
    <source>
        <strain evidence="2 3">LMG 23076</strain>
    </source>
</reference>
<sequence>MLAKNVNDNACFLKGRDACEFFASKLAPTKKRWGQSVDESDKWDPIHTIPANFSQNPRTNLTRQELSGLIMATNRFFALSPSKNQPPVGIILHGIGMFVF</sequence>
<dbReference type="EMBL" id="PYWX01000015">
    <property type="protein sequence ID" value="PTC30555.1"/>
    <property type="molecule type" value="Genomic_DNA"/>
</dbReference>
<comment type="caution">
    <text evidence="2">The sequence shown here is derived from an EMBL/GenBank/DDBJ whole genome shotgun (WGS) entry which is preliminary data.</text>
</comment>
<dbReference type="AlphaFoldDB" id="A0A2T4G4G6"/>
<reference evidence="1 4" key="2">
    <citation type="submission" date="2019-09" db="EMBL/GenBank/DDBJ databases">
        <title>Draft genome sequences of 48 bacterial type strains from the CCUG.</title>
        <authorList>
            <person name="Tunovic T."/>
            <person name="Pineiro-Iglesias B."/>
            <person name="Unosson C."/>
            <person name="Inganas E."/>
            <person name="Ohlen M."/>
            <person name="Cardew S."/>
            <person name="Jensie-Markopoulos S."/>
            <person name="Salva-Serra F."/>
            <person name="Jaen-Luchoro D."/>
            <person name="Karlsson R."/>
            <person name="Svensson-Stadler L."/>
            <person name="Chun J."/>
            <person name="Moore E."/>
        </authorList>
    </citation>
    <scope>NUCLEOTIDE SEQUENCE [LARGE SCALE GENOMIC DNA]</scope>
    <source>
        <strain evidence="1 4">CCUG 51524</strain>
    </source>
</reference>
<organism evidence="2 3">
    <name type="scientific">Pseudomonas palleroniana</name>
    <dbReference type="NCBI Taxonomy" id="191390"/>
    <lineage>
        <taxon>Bacteria</taxon>
        <taxon>Pseudomonadati</taxon>
        <taxon>Pseudomonadota</taxon>
        <taxon>Gammaproteobacteria</taxon>
        <taxon>Pseudomonadales</taxon>
        <taxon>Pseudomonadaceae</taxon>
        <taxon>Pseudomonas</taxon>
    </lineage>
</organism>
<accession>A0A2T4G4G6</accession>
<dbReference type="Proteomes" id="UP000240476">
    <property type="component" value="Unassembled WGS sequence"/>
</dbReference>
<evidence type="ECO:0000313" key="4">
    <source>
        <dbReference type="Proteomes" id="UP000423257"/>
    </source>
</evidence>
<evidence type="ECO:0000313" key="1">
    <source>
        <dbReference type="EMBL" id="KAB0564916.1"/>
    </source>
</evidence>
<protein>
    <submittedName>
        <fullName evidence="2">Uncharacterized protein</fullName>
    </submittedName>
</protein>
<proteinExistence type="predicted"/>
<dbReference type="Proteomes" id="UP000423257">
    <property type="component" value="Unassembled WGS sequence"/>
</dbReference>
<name>A0A2T4G4G6_9PSED</name>
<evidence type="ECO:0000313" key="3">
    <source>
        <dbReference type="Proteomes" id="UP000240476"/>
    </source>
</evidence>